<dbReference type="OrthoDB" id="209085at2"/>
<evidence type="ECO:0000256" key="7">
    <source>
        <dbReference type="ARBA" id="ARBA00048472"/>
    </source>
</evidence>
<sequence length="398" mass="45432">MQIEKNSPVCWLFCTVIDNFGDIGVSWRLAQILSREYGIAVHLWLDDADALRTLCPDLPAGLPCRYQNIYLYPWQPGKSAEYLNEAPAPDLVIETFACDLPENVLNAIRTHQALWLNWEYLSAEEWAEAMHGKPSPQADGQQKYFWLMGFTEQSGGLLREKNYAELVQYPIEDFRLSLCLSEKTAPEWLLFGYESPVWLQWLETWRQSSQPITLLLAGNQVIQSLKRSGALPADALQHSGDTFQTGMVKLVRIPFIPQSDFDKLLHLCDGAIVRGEDSFIRAQFAAKPFFWFIYPQEENVRIGKLHAFWQKATAGWPEHLKQAHQNLSNELNGATTLNAATRLAAWQTLMQHFPLWQAQSENWRGYLFAQSSAAEKLAAFIKSSSNVDIFPPQHSIRD</sequence>
<evidence type="ECO:0000256" key="5">
    <source>
        <dbReference type="ARBA" id="ARBA00024416"/>
    </source>
</evidence>
<dbReference type="KEGG" id="nci:NCTC10296_01493"/>
<dbReference type="Pfam" id="PF10093">
    <property type="entry name" value="EarP"/>
    <property type="match status" value="1"/>
</dbReference>
<evidence type="ECO:0000256" key="4">
    <source>
        <dbReference type="ARBA" id="ARBA00024346"/>
    </source>
</evidence>
<dbReference type="AlphaFoldDB" id="A0A448D8V1"/>
<dbReference type="STRING" id="493.BWD07_01240"/>
<protein>
    <recommendedName>
        <fullName evidence="5">Protein-arginine rhamnosyltransferase</fullName>
    </recommendedName>
    <alternativeName>
        <fullName evidence="6">EF-P arginine rhamnosyltransferase</fullName>
    </alternativeName>
</protein>
<keyword evidence="1" id="KW-0328">Glycosyltransferase</keyword>
<dbReference type="GO" id="GO:0106361">
    <property type="term" value="F:protein-arginine rhamnosyltransferase activity"/>
    <property type="evidence" value="ECO:0007669"/>
    <property type="project" value="InterPro"/>
</dbReference>
<dbReference type="Proteomes" id="UP000279284">
    <property type="component" value="Chromosome"/>
</dbReference>
<evidence type="ECO:0000256" key="1">
    <source>
        <dbReference type="ARBA" id="ARBA00022676"/>
    </source>
</evidence>
<gene>
    <name evidence="8" type="ORF">NCTC10296_01493</name>
</gene>
<evidence type="ECO:0000256" key="2">
    <source>
        <dbReference type="ARBA" id="ARBA00022679"/>
    </source>
</evidence>
<reference evidence="8 9" key="1">
    <citation type="submission" date="2018-12" db="EMBL/GenBank/DDBJ databases">
        <authorList>
            <consortium name="Pathogen Informatics"/>
        </authorList>
    </citation>
    <scope>NUCLEOTIDE SEQUENCE [LARGE SCALE GENOMIC DNA]</scope>
    <source>
        <strain evidence="8 9">NCTC10296</strain>
    </source>
</reference>
<comment type="similarity">
    <text evidence="4">Belongs to the glycosyltransferase 104 family.</text>
</comment>
<evidence type="ECO:0000256" key="6">
    <source>
        <dbReference type="ARBA" id="ARBA00030025"/>
    </source>
</evidence>
<accession>A0A448D8V1</accession>
<dbReference type="EMBL" id="LR134313">
    <property type="protein sequence ID" value="VEF01852.1"/>
    <property type="molecule type" value="Genomic_DNA"/>
</dbReference>
<evidence type="ECO:0000256" key="3">
    <source>
        <dbReference type="ARBA" id="ARBA00024303"/>
    </source>
</evidence>
<dbReference type="RefSeq" id="WP_085415561.1">
    <property type="nucleotide sequence ID" value="NZ_CAUJPY010000001.1"/>
</dbReference>
<keyword evidence="2" id="KW-0808">Transferase</keyword>
<dbReference type="NCBIfam" id="TIGR03837">
    <property type="entry name" value="efp_Arg_rhamno"/>
    <property type="match status" value="1"/>
</dbReference>
<dbReference type="PIRSF" id="PIRSF015557">
    <property type="entry name" value="UCP015557"/>
    <property type="match status" value="1"/>
</dbReference>
<dbReference type="InterPro" id="IPR016633">
    <property type="entry name" value="EarP"/>
</dbReference>
<evidence type="ECO:0000313" key="9">
    <source>
        <dbReference type="Proteomes" id="UP000279284"/>
    </source>
</evidence>
<organism evidence="8 9">
    <name type="scientific">Neisseria canis</name>
    <dbReference type="NCBI Taxonomy" id="493"/>
    <lineage>
        <taxon>Bacteria</taxon>
        <taxon>Pseudomonadati</taxon>
        <taxon>Pseudomonadota</taxon>
        <taxon>Betaproteobacteria</taxon>
        <taxon>Neisseriales</taxon>
        <taxon>Neisseriaceae</taxon>
        <taxon>Neisseria</taxon>
    </lineage>
</organism>
<proteinExistence type="inferred from homology"/>
<evidence type="ECO:0000313" key="8">
    <source>
        <dbReference type="EMBL" id="VEF01852.1"/>
    </source>
</evidence>
<name>A0A448D8V1_9NEIS</name>
<comment type="catalytic activity">
    <reaction evidence="7">
        <text>dTDP-beta-L-rhamnose + L-arginyl-[protein] = N(omega)-(alpha-L-rhamnosyl)-L-arginyl-[protein] + dTDP + H(+)</text>
        <dbReference type="Rhea" id="RHEA:66692"/>
        <dbReference type="Rhea" id="RHEA-COMP:10532"/>
        <dbReference type="Rhea" id="RHEA-COMP:17096"/>
        <dbReference type="ChEBI" id="CHEBI:15378"/>
        <dbReference type="ChEBI" id="CHEBI:29965"/>
        <dbReference type="ChEBI" id="CHEBI:57510"/>
        <dbReference type="ChEBI" id="CHEBI:58369"/>
        <dbReference type="ChEBI" id="CHEBI:167445"/>
    </reaction>
    <physiologicalReaction direction="left-to-right" evidence="7">
        <dbReference type="Rhea" id="RHEA:66693"/>
    </physiologicalReaction>
</comment>
<comment type="function">
    <text evidence="3">Protein-arginine rhamnosyltransferase that catalyzes the transfer of a single rhamnose to elongation factor P (EF-P) on 'Lys-32', a modification required for EF-P-dependent rescue of polyproline stalled ribosomes.</text>
</comment>
<keyword evidence="9" id="KW-1185">Reference proteome</keyword>